<sequence length="359" mass="42545">MFVELHYPESLSPQELDAYLANGWFRMGQSIFTTNFLRFKDTIYSSIWLRVDLFSFQKSRTLQKLEKLNSKFKIEIKHAHPSDEHEQLFAKYRESTAFEPAPSVFHLLSGHSPDRTNLRIFDTFEINVYDVDKLIATGYFDLGETSAEGISCFYDPAYKKHSLGKYLMYLKMNFCKENGFRYFYPGYFAPGYKAFDYKLDLARPSLEYLDFVSDEWKHISAFEVENAPIHQMRRKMKYLAQLLMEKGIKNELFYYDFYDADMIQNLNGLGLFDFPMFMFCFEFDEEQNPLPIVVYDVREDLYHLILCQKVYKSIFDEAAEGHYNAYLLQISRILYTGEVAEEMAEVLEIYERELMKIDG</sequence>
<dbReference type="EMBL" id="CP002961">
    <property type="protein sequence ID" value="AFK04475.1"/>
    <property type="molecule type" value="Genomic_DNA"/>
</dbReference>
<evidence type="ECO:0000313" key="3">
    <source>
        <dbReference type="Proteomes" id="UP000002875"/>
    </source>
</evidence>
<gene>
    <name evidence="2" type="ordered locus">Emtol_3346</name>
</gene>
<proteinExistence type="predicted"/>
<dbReference type="InterPro" id="IPR007472">
    <property type="entry name" value="N-end_Aminoacyl_Trfase_C"/>
</dbReference>
<keyword evidence="3" id="KW-1185">Reference proteome</keyword>
<evidence type="ECO:0000259" key="1">
    <source>
        <dbReference type="Pfam" id="PF04377"/>
    </source>
</evidence>
<feature type="domain" description="N-end rule aminoacyl transferase C-terminal" evidence="1">
    <location>
        <begin position="71"/>
        <end position="200"/>
    </location>
</feature>
<protein>
    <submittedName>
        <fullName evidence="2">Arginine-tRNA-protein transferase domain protein</fullName>
    </submittedName>
</protein>
<dbReference type="Proteomes" id="UP000002875">
    <property type="component" value="Chromosome"/>
</dbReference>
<keyword evidence="2" id="KW-0808">Transferase</keyword>
<dbReference type="RefSeq" id="WP_015030169.1">
    <property type="nucleotide sequence ID" value="NC_018748.1"/>
</dbReference>
<dbReference type="InterPro" id="IPR016181">
    <property type="entry name" value="Acyl_CoA_acyltransferase"/>
</dbReference>
<name>A0ABM5N509_EMTOG</name>
<dbReference type="GO" id="GO:0016740">
    <property type="term" value="F:transferase activity"/>
    <property type="evidence" value="ECO:0007669"/>
    <property type="project" value="UniProtKB-KW"/>
</dbReference>
<evidence type="ECO:0000313" key="2">
    <source>
        <dbReference type="EMBL" id="AFK04475.1"/>
    </source>
</evidence>
<dbReference type="SUPFAM" id="SSF55729">
    <property type="entry name" value="Acyl-CoA N-acyltransferases (Nat)"/>
    <property type="match status" value="1"/>
</dbReference>
<accession>A0ABM5N509</accession>
<organism evidence="2 3">
    <name type="scientific">Emticicia oligotrophica (strain DSM 17448 / CIP 109782 / MTCC 6937 / GPTSA100-15)</name>
    <dbReference type="NCBI Taxonomy" id="929562"/>
    <lineage>
        <taxon>Bacteria</taxon>
        <taxon>Pseudomonadati</taxon>
        <taxon>Bacteroidota</taxon>
        <taxon>Cytophagia</taxon>
        <taxon>Cytophagales</taxon>
        <taxon>Leadbetterellaceae</taxon>
        <taxon>Emticicia</taxon>
    </lineage>
</organism>
<dbReference type="Pfam" id="PF04377">
    <property type="entry name" value="ATE_C"/>
    <property type="match status" value="1"/>
</dbReference>
<reference evidence="2 3" key="1">
    <citation type="submission" date="2011-07" db="EMBL/GenBank/DDBJ databases">
        <title>The complete genome of chromosome of Emticicia oligotrophica DSM 17448.</title>
        <authorList>
            <consortium name="US DOE Joint Genome Institute (JGI-PGF)"/>
            <person name="Lucas S."/>
            <person name="Han J."/>
            <person name="Lapidus A."/>
            <person name="Bruce D."/>
            <person name="Goodwin L."/>
            <person name="Pitluck S."/>
            <person name="Peters L."/>
            <person name="Kyrpides N."/>
            <person name="Mavromatis K."/>
            <person name="Ivanova N."/>
            <person name="Ovchinnikova G."/>
            <person name="Teshima H."/>
            <person name="Detter J.C."/>
            <person name="Tapia R."/>
            <person name="Han C."/>
            <person name="Land M."/>
            <person name="Hauser L."/>
            <person name="Markowitz V."/>
            <person name="Cheng J.-F."/>
            <person name="Hugenholtz P."/>
            <person name="Woyke T."/>
            <person name="Wu D."/>
            <person name="Tindall B."/>
            <person name="Pomrenke H."/>
            <person name="Brambilla E."/>
            <person name="Klenk H.-P."/>
            <person name="Eisen J.A."/>
        </authorList>
    </citation>
    <scope>NUCLEOTIDE SEQUENCE [LARGE SCALE GENOMIC DNA]</scope>
    <source>
        <strain evidence="2 3">DSM 17448</strain>
    </source>
</reference>